<organism evidence="4 5">
    <name type="scientific">Phytoactinopolyspora mesophila</name>
    <dbReference type="NCBI Taxonomy" id="2650750"/>
    <lineage>
        <taxon>Bacteria</taxon>
        <taxon>Bacillati</taxon>
        <taxon>Actinomycetota</taxon>
        <taxon>Actinomycetes</taxon>
        <taxon>Jiangellales</taxon>
        <taxon>Jiangellaceae</taxon>
        <taxon>Phytoactinopolyspora</taxon>
    </lineage>
</organism>
<dbReference type="Pfam" id="PF01381">
    <property type="entry name" value="HTH_3"/>
    <property type="match status" value="1"/>
</dbReference>
<evidence type="ECO:0000313" key="5">
    <source>
        <dbReference type="Proteomes" id="UP000460435"/>
    </source>
</evidence>
<dbReference type="AlphaFoldDB" id="A0A7K3MBG6"/>
<dbReference type="InterPro" id="IPR001387">
    <property type="entry name" value="Cro/C1-type_HTH"/>
</dbReference>
<dbReference type="PANTHER" id="PTHR46558:SF4">
    <property type="entry name" value="DNA-BIDING PHAGE PROTEIN"/>
    <property type="match status" value="1"/>
</dbReference>
<protein>
    <submittedName>
        <fullName evidence="4">Helix-turn-helix domain-containing protein</fullName>
    </submittedName>
</protein>
<feature type="domain" description="HTH cro/C1-type" evidence="3">
    <location>
        <begin position="9"/>
        <end position="63"/>
    </location>
</feature>
<evidence type="ECO:0000256" key="1">
    <source>
        <dbReference type="ARBA" id="ARBA00023125"/>
    </source>
</evidence>
<accession>A0A7K3MBG6</accession>
<dbReference type="Proteomes" id="UP000460435">
    <property type="component" value="Unassembled WGS sequence"/>
</dbReference>
<evidence type="ECO:0000259" key="3">
    <source>
        <dbReference type="PROSITE" id="PS50943"/>
    </source>
</evidence>
<keyword evidence="5" id="KW-1185">Reference proteome</keyword>
<dbReference type="RefSeq" id="WP_162453321.1">
    <property type="nucleotide sequence ID" value="NZ_WLZY01000013.1"/>
</dbReference>
<feature type="region of interest" description="Disordered" evidence="2">
    <location>
        <begin position="74"/>
        <end position="97"/>
    </location>
</feature>
<feature type="compositionally biased region" description="Low complexity" evidence="2">
    <location>
        <begin position="78"/>
        <end position="87"/>
    </location>
</feature>
<keyword evidence="1" id="KW-0238">DNA-binding</keyword>
<dbReference type="InterPro" id="IPR010982">
    <property type="entry name" value="Lambda_DNA-bd_dom_sf"/>
</dbReference>
<dbReference type="SMART" id="SM00530">
    <property type="entry name" value="HTH_XRE"/>
    <property type="match status" value="1"/>
</dbReference>
<dbReference type="EMBL" id="WLZY01000013">
    <property type="protein sequence ID" value="NDL60606.1"/>
    <property type="molecule type" value="Genomic_DNA"/>
</dbReference>
<dbReference type="GO" id="GO:0003677">
    <property type="term" value="F:DNA binding"/>
    <property type="evidence" value="ECO:0007669"/>
    <property type="project" value="UniProtKB-KW"/>
</dbReference>
<dbReference type="Gene3D" id="1.10.260.40">
    <property type="entry name" value="lambda repressor-like DNA-binding domains"/>
    <property type="match status" value="1"/>
</dbReference>
<reference evidence="4 5" key="1">
    <citation type="submission" date="2019-11" db="EMBL/GenBank/DDBJ databases">
        <authorList>
            <person name="Li X.-J."/>
            <person name="Feng X.-M."/>
        </authorList>
    </citation>
    <scope>NUCLEOTIDE SEQUENCE [LARGE SCALE GENOMIC DNA]</scope>
    <source>
        <strain evidence="4 5">XMNu-373</strain>
    </source>
</reference>
<gene>
    <name evidence="4" type="ORF">F7O44_26350</name>
</gene>
<dbReference type="PANTHER" id="PTHR46558">
    <property type="entry name" value="TRACRIPTIONAL REGULATORY PROTEIN-RELATED-RELATED"/>
    <property type="match status" value="1"/>
</dbReference>
<evidence type="ECO:0000313" key="4">
    <source>
        <dbReference type="EMBL" id="NDL60606.1"/>
    </source>
</evidence>
<dbReference type="CDD" id="cd00093">
    <property type="entry name" value="HTH_XRE"/>
    <property type="match status" value="1"/>
</dbReference>
<proteinExistence type="predicted"/>
<dbReference type="SUPFAM" id="SSF47413">
    <property type="entry name" value="lambda repressor-like DNA-binding domains"/>
    <property type="match status" value="1"/>
</dbReference>
<evidence type="ECO:0000256" key="2">
    <source>
        <dbReference type="SAM" id="MobiDB-lite"/>
    </source>
</evidence>
<sequence length="97" mass="10808">MSETVYNRIAMLRAERRISRRELADALGVHYQTVGYLERGEYSPSLYLALKIAEYFEVPVEVIFSTTEFPRLGTTEHAAAAGPSSPAEPLNSTERSA</sequence>
<name>A0A7K3MBG6_9ACTN</name>
<dbReference type="PROSITE" id="PS50943">
    <property type="entry name" value="HTH_CROC1"/>
    <property type="match status" value="1"/>
</dbReference>
<comment type="caution">
    <text evidence="4">The sequence shown here is derived from an EMBL/GenBank/DDBJ whole genome shotgun (WGS) entry which is preliminary data.</text>
</comment>